<gene>
    <name evidence="5" type="ORF">HYN46_16640</name>
</gene>
<evidence type="ECO:0000256" key="1">
    <source>
        <dbReference type="ARBA" id="ARBA00022723"/>
    </source>
</evidence>
<keyword evidence="2" id="KW-0408">Iron</keyword>
<evidence type="ECO:0000259" key="4">
    <source>
        <dbReference type="PROSITE" id="PS51379"/>
    </source>
</evidence>
<protein>
    <submittedName>
        <fullName evidence="5">Ferredoxin family protein</fullName>
    </submittedName>
</protein>
<dbReference type="PROSITE" id="PS51379">
    <property type="entry name" value="4FE4S_FER_2"/>
    <property type="match status" value="2"/>
</dbReference>
<dbReference type="PROSITE" id="PS00198">
    <property type="entry name" value="4FE4S_FER_1"/>
    <property type="match status" value="1"/>
</dbReference>
<keyword evidence="3" id="KW-0411">Iron-sulfur</keyword>
<evidence type="ECO:0000313" key="6">
    <source>
        <dbReference type="Proteomes" id="UP000253940"/>
    </source>
</evidence>
<dbReference type="RefSeq" id="WP_114900427.1">
    <property type="nucleotide sequence ID" value="NZ_CP031222.1"/>
</dbReference>
<dbReference type="AlphaFoldDB" id="A0A345PAL0"/>
<proteinExistence type="predicted"/>
<dbReference type="Proteomes" id="UP000253940">
    <property type="component" value="Chromosome"/>
</dbReference>
<reference evidence="5 6" key="1">
    <citation type="submission" date="2018-07" db="EMBL/GenBank/DDBJ databases">
        <title>Genome sequencing of Moraxellaceae gen. HYN0046.</title>
        <authorList>
            <person name="Kim M."/>
            <person name="Yi H."/>
        </authorList>
    </citation>
    <scope>NUCLEOTIDE SEQUENCE [LARGE SCALE GENOMIC DNA]</scope>
    <source>
        <strain evidence="5 6">HYN0046</strain>
    </source>
</reference>
<evidence type="ECO:0000256" key="2">
    <source>
        <dbReference type="ARBA" id="ARBA00023004"/>
    </source>
</evidence>
<dbReference type="Pfam" id="PF12838">
    <property type="entry name" value="Fer4_7"/>
    <property type="match status" value="1"/>
</dbReference>
<feature type="domain" description="4Fe-4S ferredoxin-type" evidence="4">
    <location>
        <begin position="14"/>
        <end position="46"/>
    </location>
</feature>
<evidence type="ECO:0000313" key="5">
    <source>
        <dbReference type="EMBL" id="AXI04319.1"/>
    </source>
</evidence>
<dbReference type="KEGG" id="mbah:HYN46_16640"/>
<dbReference type="Gene3D" id="3.30.70.20">
    <property type="match status" value="1"/>
</dbReference>
<evidence type="ECO:0000256" key="3">
    <source>
        <dbReference type="ARBA" id="ARBA00023014"/>
    </source>
</evidence>
<dbReference type="InterPro" id="IPR017896">
    <property type="entry name" value="4Fe4S_Fe-S-bd"/>
</dbReference>
<keyword evidence="1" id="KW-0479">Metal-binding</keyword>
<feature type="domain" description="4Fe-4S ferredoxin-type" evidence="4">
    <location>
        <begin position="48"/>
        <end position="77"/>
    </location>
</feature>
<dbReference type="OrthoDB" id="9808559at2"/>
<accession>A0A345PAL0</accession>
<dbReference type="GO" id="GO:0046872">
    <property type="term" value="F:metal ion binding"/>
    <property type="evidence" value="ECO:0007669"/>
    <property type="project" value="UniProtKB-KW"/>
</dbReference>
<name>A0A345PAL0_9GAMM</name>
<dbReference type="InterPro" id="IPR017900">
    <property type="entry name" value="4Fe4S_Fe_S_CS"/>
</dbReference>
<dbReference type="GO" id="GO:0051536">
    <property type="term" value="F:iron-sulfur cluster binding"/>
    <property type="evidence" value="ECO:0007669"/>
    <property type="project" value="UniProtKB-KW"/>
</dbReference>
<dbReference type="SUPFAM" id="SSF54862">
    <property type="entry name" value="4Fe-4S ferredoxins"/>
    <property type="match status" value="1"/>
</dbReference>
<keyword evidence="6" id="KW-1185">Reference proteome</keyword>
<organism evidence="5 6">
    <name type="scientific">Aquirhabdus parva</name>
    <dbReference type="NCBI Taxonomy" id="2283318"/>
    <lineage>
        <taxon>Bacteria</taxon>
        <taxon>Pseudomonadati</taxon>
        <taxon>Pseudomonadota</taxon>
        <taxon>Gammaproteobacteria</taxon>
        <taxon>Moraxellales</taxon>
        <taxon>Moraxellaceae</taxon>
        <taxon>Aquirhabdus</taxon>
    </lineage>
</organism>
<sequence length="81" mass="9278">MNFIPHDIRQRSSAPVLIDEDKCIAHKGCTVCVDVCPMDLLVIDPVKQKAFMQFDECWYCMPCETDCPTDAVRVNIPYLLK</sequence>
<dbReference type="EMBL" id="CP031222">
    <property type="protein sequence ID" value="AXI04319.1"/>
    <property type="molecule type" value="Genomic_DNA"/>
</dbReference>